<accession>A0A7D4DXW0</accession>
<dbReference type="Proteomes" id="UP000500970">
    <property type="component" value="Chromosome"/>
</dbReference>
<dbReference type="AlphaFoldDB" id="A0A7D4DXW0"/>
<name>A0A7D4DXW0_9BURK</name>
<gene>
    <name evidence="1" type="ORF">FOC84_14930</name>
</gene>
<evidence type="ECO:0000313" key="2">
    <source>
        <dbReference type="Proteomes" id="UP000500970"/>
    </source>
</evidence>
<protein>
    <submittedName>
        <fullName evidence="1">Uncharacterized protein</fullName>
    </submittedName>
</protein>
<keyword evidence="2" id="KW-1185">Reference proteome</keyword>
<sequence length="83" mass="9380">MFLLSSGMTVLACKKSGALSDCFGMRAIIYVAAKERQKIEKVREHILINRSKNENILALETDDFVRLTQEEVRSGTVCIVFEN</sequence>
<dbReference type="RefSeq" id="WP_173145083.1">
    <property type="nucleotide sequence ID" value="NZ_CP053985.1"/>
</dbReference>
<organism evidence="1 2">
    <name type="scientific">Achromobacter pestifer</name>
    <dbReference type="NCBI Taxonomy" id="1353889"/>
    <lineage>
        <taxon>Bacteria</taxon>
        <taxon>Pseudomonadati</taxon>
        <taxon>Pseudomonadota</taxon>
        <taxon>Betaproteobacteria</taxon>
        <taxon>Burkholderiales</taxon>
        <taxon>Alcaligenaceae</taxon>
        <taxon>Achromobacter</taxon>
    </lineage>
</organism>
<evidence type="ECO:0000313" key="1">
    <source>
        <dbReference type="EMBL" id="QKH36172.1"/>
    </source>
</evidence>
<reference evidence="1 2" key="1">
    <citation type="submission" date="2020-05" db="EMBL/GenBank/DDBJ databases">
        <title>FDA dAtabase for Regulatory Grade micrObial Sequences (FDA-ARGOS): Supporting development and validation of Infectious Disease Dx tests.</title>
        <authorList>
            <person name="Sproer C."/>
            <person name="Gronow S."/>
            <person name="Severitt S."/>
            <person name="Schroder I."/>
            <person name="Tallon L."/>
            <person name="Sadzewicz L."/>
            <person name="Zhao X."/>
            <person name="Vavikolanu K."/>
            <person name="Mehta A."/>
            <person name="Aluvathingal J."/>
            <person name="Nadendla S."/>
            <person name="Myers T."/>
            <person name="Yan Y."/>
            <person name="Sichtig H."/>
        </authorList>
    </citation>
    <scope>NUCLEOTIDE SEQUENCE [LARGE SCALE GENOMIC DNA]</scope>
    <source>
        <strain evidence="1 2">FDAARGOS_790</strain>
    </source>
</reference>
<proteinExistence type="predicted"/>
<dbReference type="EMBL" id="CP053985">
    <property type="protein sequence ID" value="QKH36172.1"/>
    <property type="molecule type" value="Genomic_DNA"/>
</dbReference>
<dbReference type="KEGG" id="apes:FOC84_14930"/>